<gene>
    <name evidence="1" type="ORF">CJEDD_03475</name>
</gene>
<proteinExistence type="predicted"/>
<evidence type="ECO:0000313" key="1">
    <source>
        <dbReference type="EMBL" id="WCZ38311.1"/>
    </source>
</evidence>
<organism evidence="1 2">
    <name type="scientific">Corynebacterium jeddahense</name>
    <dbReference type="NCBI Taxonomy" id="1414719"/>
    <lineage>
        <taxon>Bacteria</taxon>
        <taxon>Bacillati</taxon>
        <taxon>Actinomycetota</taxon>
        <taxon>Actinomycetes</taxon>
        <taxon>Mycobacteriales</taxon>
        <taxon>Corynebacteriaceae</taxon>
        <taxon>Corynebacterium</taxon>
    </lineage>
</organism>
<keyword evidence="2" id="KW-1185">Reference proteome</keyword>
<evidence type="ECO:0008006" key="3">
    <source>
        <dbReference type="Google" id="ProtNLM"/>
    </source>
</evidence>
<sequence length="269" mass="30796">MDGVEVVYKEAFDRFHELVITCDSSADLLRQIVKAPKEKRSNLLKLFRRLVSPDTSVEMLKRVRDVEEIISNYGYRFRNIDVVEAKYAAYSDNLEAFELPLMAVLFETQNRGQSGYELTDFFFEWFENNLAEDFTIDGPRGAGKDIELADILPGFDPGTPTDFVIRSRTAGDVVAIGYARYDSDRGGSQEDDRISGNRDKITKLSKYRAEHPDKKIKIIFLNDGPGFVLGSMFRDYVQLEDVYGPDFTMVTTLKMLDERLTKDWLLSDS</sequence>
<accession>A0ABY7UJJ6</accession>
<dbReference type="EMBL" id="CP063194">
    <property type="protein sequence ID" value="WCZ38311.1"/>
    <property type="molecule type" value="Genomic_DNA"/>
</dbReference>
<name>A0ABY7UJJ6_9CORY</name>
<dbReference type="Proteomes" id="UP001218071">
    <property type="component" value="Chromosome"/>
</dbReference>
<reference evidence="1 2" key="1">
    <citation type="submission" date="2020-10" db="EMBL/GenBank/DDBJ databases">
        <title>Complete genome sequence of Corynebacterium jeddahense DSM 45997, type strain of Corynebacterium jeddahense.</title>
        <authorList>
            <person name="Busche T."/>
            <person name="Kalinowski J."/>
            <person name="Ruckert C."/>
        </authorList>
    </citation>
    <scope>NUCLEOTIDE SEQUENCE [LARGE SCALE GENOMIC DNA]</scope>
    <source>
        <strain evidence="1 2">DSM 45997</strain>
    </source>
</reference>
<evidence type="ECO:0000313" key="2">
    <source>
        <dbReference type="Proteomes" id="UP001218071"/>
    </source>
</evidence>
<protein>
    <recommendedName>
        <fullName evidence="3">BstEII</fullName>
    </recommendedName>
</protein>